<dbReference type="PANTHER" id="PTHR36844:SF1">
    <property type="entry name" value="PROTEASE PRSW"/>
    <property type="match status" value="1"/>
</dbReference>
<keyword evidence="6 10" id="KW-0812">Transmembrane</keyword>
<evidence type="ECO:0000256" key="1">
    <source>
        <dbReference type="ARBA" id="ARBA00004651"/>
    </source>
</evidence>
<name>A0A1F6END7_9BACT</name>
<feature type="transmembrane region" description="Helical" evidence="10">
    <location>
        <begin position="102"/>
        <end position="122"/>
    </location>
</feature>
<dbReference type="PANTHER" id="PTHR36844">
    <property type="entry name" value="PROTEASE PRSW"/>
    <property type="match status" value="1"/>
</dbReference>
<feature type="transmembrane region" description="Helical" evidence="10">
    <location>
        <begin position="62"/>
        <end position="81"/>
    </location>
</feature>
<evidence type="ECO:0000256" key="7">
    <source>
        <dbReference type="ARBA" id="ARBA00022801"/>
    </source>
</evidence>
<proteinExistence type="inferred from homology"/>
<feature type="transmembrane region" description="Helical" evidence="10">
    <location>
        <begin position="174"/>
        <end position="194"/>
    </location>
</feature>
<sequence>MGEYIPILGAIAGGLFPALAWLWFWLREDSAHPEPRRLIALAFLAGMVTVAVVIPIQKFVAGFLTTTVAIFAAWSVIEEVMKYLAARITVLKRREDDEPIDPVIYMVTVALGFAAIENVLFLMSPLAGDTLAQTVMTGNLRFIGATLLHVLSSAVVGVAIGLSFYKGERARLRYAWIGVILASLLHSGFNFLILSVSEEHLLRTFALVWLGLVALLAILEYVKRIHPKLRSQNT</sequence>
<feature type="transmembrane region" description="Helical" evidence="10">
    <location>
        <begin position="38"/>
        <end position="56"/>
    </location>
</feature>
<evidence type="ECO:0000256" key="10">
    <source>
        <dbReference type="SAM" id="Phobius"/>
    </source>
</evidence>
<dbReference type="Proteomes" id="UP000178587">
    <property type="component" value="Unassembled WGS sequence"/>
</dbReference>
<gene>
    <name evidence="11" type="ORF">A3A34_02310</name>
</gene>
<dbReference type="GO" id="GO:0006508">
    <property type="term" value="P:proteolysis"/>
    <property type="evidence" value="ECO:0007669"/>
    <property type="project" value="UniProtKB-KW"/>
</dbReference>
<dbReference type="GO" id="GO:0008233">
    <property type="term" value="F:peptidase activity"/>
    <property type="evidence" value="ECO:0007669"/>
    <property type="project" value="UniProtKB-KW"/>
</dbReference>
<evidence type="ECO:0000256" key="2">
    <source>
        <dbReference type="ARBA" id="ARBA00009165"/>
    </source>
</evidence>
<keyword evidence="7" id="KW-0378">Hydrolase</keyword>
<dbReference type="STRING" id="1798507.A3A34_02310"/>
<organism evidence="11 12">
    <name type="scientific">Candidatus Kaiserbacteria bacterium RIFCSPLOWO2_01_FULL_50_24</name>
    <dbReference type="NCBI Taxonomy" id="1798507"/>
    <lineage>
        <taxon>Bacteria</taxon>
        <taxon>Candidatus Kaiseribacteriota</taxon>
    </lineage>
</organism>
<evidence type="ECO:0000313" key="11">
    <source>
        <dbReference type="EMBL" id="OGG75163.1"/>
    </source>
</evidence>
<feature type="transmembrane region" description="Helical" evidence="10">
    <location>
        <begin position="142"/>
        <end position="162"/>
    </location>
</feature>
<evidence type="ECO:0000256" key="5">
    <source>
        <dbReference type="ARBA" id="ARBA00022670"/>
    </source>
</evidence>
<comment type="subcellular location">
    <subcellularLocation>
        <location evidence="1">Cell membrane</location>
        <topology evidence="1">Multi-pass membrane protein</topology>
    </subcellularLocation>
</comment>
<evidence type="ECO:0000256" key="3">
    <source>
        <dbReference type="ARBA" id="ARBA00018997"/>
    </source>
</evidence>
<keyword evidence="9 10" id="KW-0472">Membrane</keyword>
<dbReference type="Pfam" id="PF13367">
    <property type="entry name" value="PrsW-protease"/>
    <property type="match status" value="1"/>
</dbReference>
<keyword evidence="8 10" id="KW-1133">Transmembrane helix</keyword>
<dbReference type="AlphaFoldDB" id="A0A1F6END7"/>
<evidence type="ECO:0000256" key="8">
    <source>
        <dbReference type="ARBA" id="ARBA00022989"/>
    </source>
</evidence>
<dbReference type="InterPro" id="IPR026898">
    <property type="entry name" value="PrsW"/>
</dbReference>
<accession>A0A1F6END7</accession>
<keyword evidence="4" id="KW-1003">Cell membrane</keyword>
<feature type="transmembrane region" description="Helical" evidence="10">
    <location>
        <begin position="6"/>
        <end position="26"/>
    </location>
</feature>
<evidence type="ECO:0000256" key="4">
    <source>
        <dbReference type="ARBA" id="ARBA00022475"/>
    </source>
</evidence>
<dbReference type="GO" id="GO:0005886">
    <property type="term" value="C:plasma membrane"/>
    <property type="evidence" value="ECO:0007669"/>
    <property type="project" value="UniProtKB-SubCell"/>
</dbReference>
<dbReference type="EMBL" id="MFLU01000007">
    <property type="protein sequence ID" value="OGG75163.1"/>
    <property type="molecule type" value="Genomic_DNA"/>
</dbReference>
<dbReference type="PIRSF" id="PIRSF016933">
    <property type="entry name" value="PrsW"/>
    <property type="match status" value="1"/>
</dbReference>
<keyword evidence="5" id="KW-0645">Protease</keyword>
<feature type="transmembrane region" description="Helical" evidence="10">
    <location>
        <begin position="200"/>
        <end position="222"/>
    </location>
</feature>
<comment type="caution">
    <text evidence="11">The sequence shown here is derived from an EMBL/GenBank/DDBJ whole genome shotgun (WGS) entry which is preliminary data.</text>
</comment>
<reference evidence="11 12" key="1">
    <citation type="journal article" date="2016" name="Nat. Commun.">
        <title>Thousands of microbial genomes shed light on interconnected biogeochemical processes in an aquifer system.</title>
        <authorList>
            <person name="Anantharaman K."/>
            <person name="Brown C.T."/>
            <person name="Hug L.A."/>
            <person name="Sharon I."/>
            <person name="Castelle C.J."/>
            <person name="Probst A.J."/>
            <person name="Thomas B.C."/>
            <person name="Singh A."/>
            <person name="Wilkins M.J."/>
            <person name="Karaoz U."/>
            <person name="Brodie E.L."/>
            <person name="Williams K.H."/>
            <person name="Hubbard S.S."/>
            <person name="Banfield J.F."/>
        </authorList>
    </citation>
    <scope>NUCLEOTIDE SEQUENCE [LARGE SCALE GENOMIC DNA]</scope>
</reference>
<protein>
    <recommendedName>
        <fullName evidence="3">Protease PrsW</fullName>
    </recommendedName>
</protein>
<evidence type="ECO:0000313" key="12">
    <source>
        <dbReference type="Proteomes" id="UP000178587"/>
    </source>
</evidence>
<dbReference type="InterPro" id="IPR023596">
    <property type="entry name" value="Peptidase_PrsW_arch/bac"/>
</dbReference>
<evidence type="ECO:0000256" key="6">
    <source>
        <dbReference type="ARBA" id="ARBA00022692"/>
    </source>
</evidence>
<comment type="similarity">
    <text evidence="2">Belongs to the protease PrsW family.</text>
</comment>
<evidence type="ECO:0000256" key="9">
    <source>
        <dbReference type="ARBA" id="ARBA00023136"/>
    </source>
</evidence>